<dbReference type="Proteomes" id="UP000324104">
    <property type="component" value="Unassembled WGS sequence"/>
</dbReference>
<proteinExistence type="predicted"/>
<name>A0A5D5ARA7_9EURY</name>
<organism evidence="1 2">
    <name type="scientific">Natrialba swarupiae</name>
    <dbReference type="NCBI Taxonomy" id="2448032"/>
    <lineage>
        <taxon>Archaea</taxon>
        <taxon>Methanobacteriati</taxon>
        <taxon>Methanobacteriota</taxon>
        <taxon>Stenosarchaea group</taxon>
        <taxon>Halobacteria</taxon>
        <taxon>Halobacteriales</taxon>
        <taxon>Natrialbaceae</taxon>
        <taxon>Natrialba</taxon>
    </lineage>
</organism>
<keyword evidence="2" id="KW-1185">Reference proteome</keyword>
<evidence type="ECO:0000313" key="1">
    <source>
        <dbReference type="EMBL" id="TYT61581.1"/>
    </source>
</evidence>
<evidence type="ECO:0000313" key="2">
    <source>
        <dbReference type="Proteomes" id="UP000324104"/>
    </source>
</evidence>
<dbReference type="RefSeq" id="WP_149081909.1">
    <property type="nucleotide sequence ID" value="NZ_VTAW01000016.1"/>
</dbReference>
<protein>
    <submittedName>
        <fullName evidence="1">Uncharacterized protein</fullName>
    </submittedName>
</protein>
<gene>
    <name evidence="1" type="ORF">FYC77_12900</name>
</gene>
<comment type="caution">
    <text evidence="1">The sequence shown here is derived from an EMBL/GenBank/DDBJ whole genome shotgun (WGS) entry which is preliminary data.</text>
</comment>
<dbReference type="InterPro" id="IPR055927">
    <property type="entry name" value="DUF7504"/>
</dbReference>
<dbReference type="Pfam" id="PF24336">
    <property type="entry name" value="DUF7504"/>
    <property type="match status" value="1"/>
</dbReference>
<dbReference type="EMBL" id="VTAW01000016">
    <property type="protein sequence ID" value="TYT61581.1"/>
    <property type="molecule type" value="Genomic_DNA"/>
</dbReference>
<accession>A0A5D5ARA7</accession>
<reference evidence="1 2" key="1">
    <citation type="submission" date="2019-08" db="EMBL/GenBank/DDBJ databases">
        <title>Archaea genome.</title>
        <authorList>
            <person name="Kajale S."/>
            <person name="Shouche Y."/>
            <person name="Deshpande N."/>
            <person name="Sharma A."/>
        </authorList>
    </citation>
    <scope>NUCLEOTIDE SEQUENCE [LARGE SCALE GENOMIC DNA]</scope>
    <source>
        <strain evidence="1 2">ESP3B_9</strain>
    </source>
</reference>
<dbReference type="AlphaFoldDB" id="A0A5D5ARA7"/>
<sequence>MQRELGERGGERTTFAQTLNTLKHTGSNLLLVGRGGGAHGTACRRLRGESRGESRYRVFVTDDARCCYHDHEAEDVTTAIVEYSGPSSSDSGVGDGSEEALCQLVTDVIDTVEEFEDEADGFEPSELRVCVDSLVPLLQQYDTEDVFRFVHVTTARIEQARGMGHYHLPVSRDHDAISLLEPMFDAVVSLRTRENVHEQQWHLRDQGTTTDWIQL</sequence>